<dbReference type="Gene3D" id="2.60.40.10">
    <property type="entry name" value="Immunoglobulins"/>
    <property type="match status" value="1"/>
</dbReference>
<evidence type="ECO:0000256" key="5">
    <source>
        <dbReference type="ARBA" id="ARBA00022801"/>
    </source>
</evidence>
<dbReference type="GO" id="GO:0030245">
    <property type="term" value="P:cellulose catabolic process"/>
    <property type="evidence" value="ECO:0007669"/>
    <property type="project" value="UniProtKB-KW"/>
</dbReference>
<dbReference type="Pfam" id="PF14310">
    <property type="entry name" value="Fn3-like"/>
    <property type="match status" value="1"/>
</dbReference>
<evidence type="ECO:0000256" key="10">
    <source>
        <dbReference type="ARBA" id="ARBA00023326"/>
    </source>
</evidence>
<dbReference type="PANTHER" id="PTHR42715">
    <property type="entry name" value="BETA-GLUCOSIDASE"/>
    <property type="match status" value="1"/>
</dbReference>
<accession>A0AAD6G7Q1</accession>
<evidence type="ECO:0000256" key="4">
    <source>
        <dbReference type="ARBA" id="ARBA00012744"/>
    </source>
</evidence>
<dbReference type="EC" id="3.2.1.21" evidence="4"/>
<dbReference type="GeneID" id="81597038"/>
<reference evidence="12" key="2">
    <citation type="journal article" date="2023" name="IMA Fungus">
        <title>Comparative genomic study of the Penicillium genus elucidates a diverse pangenome and 15 lateral gene transfer events.</title>
        <authorList>
            <person name="Petersen C."/>
            <person name="Sorensen T."/>
            <person name="Nielsen M.R."/>
            <person name="Sondergaard T.E."/>
            <person name="Sorensen J.L."/>
            <person name="Fitzpatrick D.A."/>
            <person name="Frisvad J.C."/>
            <person name="Nielsen K.L."/>
        </authorList>
    </citation>
    <scope>NUCLEOTIDE SEQUENCE</scope>
    <source>
        <strain evidence="12">IBT 16125</strain>
    </source>
</reference>
<comment type="pathway">
    <text evidence="2">Glycan metabolism; cellulose degradation.</text>
</comment>
<dbReference type="GO" id="GO:0008422">
    <property type="term" value="F:beta-glucosidase activity"/>
    <property type="evidence" value="ECO:0007669"/>
    <property type="project" value="UniProtKB-EC"/>
</dbReference>
<dbReference type="EMBL" id="JAPVEA010000002">
    <property type="protein sequence ID" value="KAJ5461860.1"/>
    <property type="molecule type" value="Genomic_DNA"/>
</dbReference>
<keyword evidence="7" id="KW-0325">Glycoprotein</keyword>
<dbReference type="Pfam" id="PF01915">
    <property type="entry name" value="Glyco_hydro_3_C"/>
    <property type="match status" value="1"/>
</dbReference>
<evidence type="ECO:0000259" key="11">
    <source>
        <dbReference type="PROSITE" id="PS51820"/>
    </source>
</evidence>
<dbReference type="Gene3D" id="3.20.20.300">
    <property type="entry name" value="Glycoside hydrolase, family 3, N-terminal domain"/>
    <property type="match status" value="3"/>
</dbReference>
<keyword evidence="9" id="KW-0326">Glycosidase</keyword>
<dbReference type="InterPro" id="IPR026891">
    <property type="entry name" value="Fn3-like"/>
</dbReference>
<keyword evidence="6" id="KW-0136">Cellulose degradation</keyword>
<dbReference type="InterPro" id="IPR002772">
    <property type="entry name" value="Glyco_hydro_3_C"/>
</dbReference>
<keyword evidence="8" id="KW-0119">Carbohydrate metabolism</keyword>
<dbReference type="SUPFAM" id="SSF51445">
    <property type="entry name" value="(Trans)glycosidases"/>
    <property type="match status" value="1"/>
</dbReference>
<protein>
    <recommendedName>
        <fullName evidence="4">beta-glucosidase</fullName>
        <ecNumber evidence="4">3.2.1.21</ecNumber>
    </recommendedName>
</protein>
<dbReference type="InterPro" id="IPR037524">
    <property type="entry name" value="PA14/GLEYA"/>
</dbReference>
<evidence type="ECO:0000256" key="9">
    <source>
        <dbReference type="ARBA" id="ARBA00023295"/>
    </source>
</evidence>
<dbReference type="PROSITE" id="PS51820">
    <property type="entry name" value="PA14"/>
    <property type="match status" value="1"/>
</dbReference>
<evidence type="ECO:0000256" key="6">
    <source>
        <dbReference type="ARBA" id="ARBA00023001"/>
    </source>
</evidence>
<dbReference type="Proteomes" id="UP001213681">
    <property type="component" value="Unassembled WGS sequence"/>
</dbReference>
<proteinExistence type="inferred from homology"/>
<keyword evidence="5" id="KW-0378">Hydrolase</keyword>
<comment type="similarity">
    <text evidence="3">Belongs to the glycosyl hydrolase 3 family.</text>
</comment>
<sequence length="756" mass="83058">MMSVEQLIQSLSLEEKVSLLAGKSYWRTAGVAKYNIKPIKYSDGPNGVRGESIHASTKATCFPCAALVGSTFNPDLALKMGGRNFEAYSEDPTLSGLLGAAFVNGVQSEGVAACPKHFLGNECETHRKTSNTIVDEKTLRELYNLVNGVFMSENEDLLQGLLRKEWGFQGAIISDFEGVYSTVPLGEHLLKAILKQQIPESHIDDLVKDVITLSAKVGMKDETAIEEDIFKDESRATLVRDIATEGIVLLKNDGRILPLFPPKKLRIAVFGSPAANPVIHGGGSASLTSSYVVSPLDALKDKFGEENIRYHPGVPIFKKIPSAPISIITAPSTGQPGVDCFWYNGWVVGENQVHHEILETTRTLVIESRISDLQPKHCNRMKFSLQVSTTGLHTFGVTACGRSVLRVDGKFLLEHSRFNDCRVEYVMQPGDFEERADVFMEAGCSYEVTVDTLSTTAPSPSPIFDITPQATSLGFYENLNNPISQEVQQLASESDVAIIFAANNKEYESESFDRSSLSLSPLQDDLIRTVANAVPKSILVNQTGSPISMPWIDDVDAILQCWYSGQEVGNALVDIISGDINPSGKLPVTFPQCIEDTPSFGNFPTDPNMRVRYAEGLEMGYRARSKRAPLFPFGYGKSYTDFELKGFEIKRTADFSPLSVTVTTTVTNVGPVAGREVVQIYVDGVLKCFQKVLLAPGEGRVVEVTLDKYAFSEWSPKEGSWIIEARSYSIELRQDANTVLASTTYRVETRLSWDGL</sequence>
<evidence type="ECO:0000256" key="1">
    <source>
        <dbReference type="ARBA" id="ARBA00000448"/>
    </source>
</evidence>
<dbReference type="InterPro" id="IPR036962">
    <property type="entry name" value="Glyco_hydro_3_N_sf"/>
</dbReference>
<dbReference type="InterPro" id="IPR013783">
    <property type="entry name" value="Ig-like_fold"/>
</dbReference>
<dbReference type="InterPro" id="IPR001764">
    <property type="entry name" value="Glyco_hydro_3_N"/>
</dbReference>
<dbReference type="Gene3D" id="3.40.50.1700">
    <property type="entry name" value="Glycoside hydrolase family 3 C-terminal domain"/>
    <property type="match status" value="1"/>
</dbReference>
<dbReference type="RefSeq" id="XP_056770902.1">
    <property type="nucleotide sequence ID" value="XM_056906795.1"/>
</dbReference>
<dbReference type="PANTHER" id="PTHR42715:SF10">
    <property type="entry name" value="BETA-GLUCOSIDASE"/>
    <property type="match status" value="1"/>
</dbReference>
<evidence type="ECO:0000256" key="7">
    <source>
        <dbReference type="ARBA" id="ARBA00023180"/>
    </source>
</evidence>
<dbReference type="InterPro" id="IPR036881">
    <property type="entry name" value="Glyco_hydro_3_C_sf"/>
</dbReference>
<comment type="catalytic activity">
    <reaction evidence="1">
        <text>Hydrolysis of terminal, non-reducing beta-D-glucosyl residues with release of beta-D-glucose.</text>
        <dbReference type="EC" id="3.2.1.21"/>
    </reaction>
</comment>
<feature type="domain" description="PA14" evidence="11">
    <location>
        <begin position="333"/>
        <end position="491"/>
    </location>
</feature>
<evidence type="ECO:0000313" key="12">
    <source>
        <dbReference type="EMBL" id="KAJ5461860.1"/>
    </source>
</evidence>
<keyword evidence="10" id="KW-0624">Polysaccharide degradation</keyword>
<reference evidence="12" key="1">
    <citation type="submission" date="2022-12" db="EMBL/GenBank/DDBJ databases">
        <authorList>
            <person name="Petersen C."/>
        </authorList>
    </citation>
    <scope>NUCLEOTIDE SEQUENCE</scope>
    <source>
        <strain evidence="12">IBT 16125</strain>
    </source>
</reference>
<evidence type="ECO:0000256" key="8">
    <source>
        <dbReference type="ARBA" id="ARBA00023277"/>
    </source>
</evidence>
<comment type="caution">
    <text evidence="12">The sequence shown here is derived from an EMBL/GenBank/DDBJ whole genome shotgun (WGS) entry which is preliminary data.</text>
</comment>
<keyword evidence="13" id="KW-1185">Reference proteome</keyword>
<name>A0AAD6G7Q1_9EURO</name>
<evidence type="ECO:0000256" key="2">
    <source>
        <dbReference type="ARBA" id="ARBA00004987"/>
    </source>
</evidence>
<dbReference type="Pfam" id="PF00933">
    <property type="entry name" value="Glyco_hydro_3"/>
    <property type="match status" value="1"/>
</dbReference>
<dbReference type="Gene3D" id="2.60.120.260">
    <property type="entry name" value="Galactose-binding domain-like"/>
    <property type="match status" value="1"/>
</dbReference>
<evidence type="ECO:0000313" key="13">
    <source>
        <dbReference type="Proteomes" id="UP001213681"/>
    </source>
</evidence>
<dbReference type="SMART" id="SM01217">
    <property type="entry name" value="Fn3_like"/>
    <property type="match status" value="1"/>
</dbReference>
<gene>
    <name evidence="12" type="ORF">N7458_003412</name>
</gene>
<organism evidence="12 13">
    <name type="scientific">Penicillium daleae</name>
    <dbReference type="NCBI Taxonomy" id="63821"/>
    <lineage>
        <taxon>Eukaryota</taxon>
        <taxon>Fungi</taxon>
        <taxon>Dikarya</taxon>
        <taxon>Ascomycota</taxon>
        <taxon>Pezizomycotina</taxon>
        <taxon>Eurotiomycetes</taxon>
        <taxon>Eurotiomycetidae</taxon>
        <taxon>Eurotiales</taxon>
        <taxon>Aspergillaceae</taxon>
        <taxon>Penicillium</taxon>
    </lineage>
</organism>
<dbReference type="InterPro" id="IPR050288">
    <property type="entry name" value="Cellulose_deg_GH3"/>
</dbReference>
<dbReference type="AlphaFoldDB" id="A0AAD6G7Q1"/>
<dbReference type="InterPro" id="IPR017853">
    <property type="entry name" value="GH"/>
</dbReference>
<evidence type="ECO:0000256" key="3">
    <source>
        <dbReference type="ARBA" id="ARBA00005336"/>
    </source>
</evidence>
<dbReference type="SUPFAM" id="SSF52279">
    <property type="entry name" value="Beta-D-glucan exohydrolase, C-terminal domain"/>
    <property type="match status" value="1"/>
</dbReference>